<evidence type="ECO:0000256" key="1">
    <source>
        <dbReference type="SAM" id="Coils"/>
    </source>
</evidence>
<evidence type="ECO:0000259" key="3">
    <source>
        <dbReference type="Pfam" id="PF05598"/>
    </source>
</evidence>
<protein>
    <submittedName>
        <fullName evidence="6">Transposase DDE domain protein</fullName>
    </submittedName>
</protein>
<dbReference type="Proteomes" id="UP000318081">
    <property type="component" value="Chromosome"/>
</dbReference>
<dbReference type="PANTHER" id="PTHR33408">
    <property type="entry name" value="TRANSPOSASE"/>
    <property type="match status" value="1"/>
</dbReference>
<dbReference type="NCBIfam" id="NF033551">
    <property type="entry name" value="transpos_IS1182"/>
    <property type="match status" value="1"/>
</dbReference>
<dbReference type="RefSeq" id="WP_145207977.1">
    <property type="nucleotide sequence ID" value="NZ_CP036432.1"/>
</dbReference>
<feature type="region of interest" description="Disordered" evidence="2">
    <location>
        <begin position="431"/>
        <end position="464"/>
    </location>
</feature>
<feature type="compositionally biased region" description="Basic and acidic residues" evidence="2">
    <location>
        <begin position="434"/>
        <end position="451"/>
    </location>
</feature>
<sequence>MAGFATPPLGRDQLVLFPEKLDEVIPQDHRVRLLDDILRRLDWTDWEAAYDLTKGQPPLHPRVIAGAVLYGIMNRILSSRAVEEALWVRNDFRWLVEGLHIDHTTICKFRQKNSAALKSLFVQVGLVARELGHLPLESLGFDGTRIRANNRRSGSRSPEELRQAKDELQQRFVELEEQAAQADASESERLGNHNGLQLSEELAEVQQRQGKVDAAIAELEKLDKEPKRLPIVDPESRLTPNKDGGFAPNYTPHLAVDIDSGLAVSADVIPHTDEDKHMISAVQDVKESFGLDKVPGELLADGMMSTGENLARCEELGIDFYSPIKLGCKDNPADRQDPRQPVPEADWDRLPTSTTKRDGKKIKRFNKNAFIYDTDENCYWCPAGEKLAYQHQTSQMENGRRRIFYRYQSSTESCQGCPLASRCLGAKSKTRGVSHGEHESKRRNHAEKMKTSESQAKYARRRSPGERPFAVIKAKYGARQFFSRGLQRVRNEWLWLVSAFNLERLLSLQASGPDPPQRR</sequence>
<keyword evidence="1" id="KW-0175">Coiled coil</keyword>
<feature type="compositionally biased region" description="Basic and acidic residues" evidence="2">
    <location>
        <begin position="329"/>
        <end position="338"/>
    </location>
</feature>
<feature type="domain" description="Transposase DDE" evidence="4">
    <location>
        <begin position="381"/>
        <end position="506"/>
    </location>
</feature>
<evidence type="ECO:0000256" key="2">
    <source>
        <dbReference type="SAM" id="MobiDB-lite"/>
    </source>
</evidence>
<keyword evidence="7" id="KW-1185">Reference proteome</keyword>
<dbReference type="EMBL" id="CP036432">
    <property type="protein sequence ID" value="QDV82234.1"/>
    <property type="molecule type" value="Genomic_DNA"/>
</dbReference>
<dbReference type="PANTHER" id="PTHR33408:SF2">
    <property type="entry name" value="TRANSPOSASE DDE DOMAIN-CONTAINING PROTEIN"/>
    <property type="match status" value="1"/>
</dbReference>
<evidence type="ECO:0000313" key="7">
    <source>
        <dbReference type="Proteomes" id="UP000318081"/>
    </source>
</evidence>
<reference evidence="6 7" key="1">
    <citation type="submission" date="2019-02" db="EMBL/GenBank/DDBJ databases">
        <title>Deep-cultivation of Planctomycetes and their phenomic and genomic characterization uncovers novel biology.</title>
        <authorList>
            <person name="Wiegand S."/>
            <person name="Jogler M."/>
            <person name="Boedeker C."/>
            <person name="Pinto D."/>
            <person name="Vollmers J."/>
            <person name="Rivas-Marin E."/>
            <person name="Kohn T."/>
            <person name="Peeters S.H."/>
            <person name="Heuer A."/>
            <person name="Rast P."/>
            <person name="Oberbeckmann S."/>
            <person name="Bunk B."/>
            <person name="Jeske O."/>
            <person name="Meyerdierks A."/>
            <person name="Storesund J.E."/>
            <person name="Kallscheuer N."/>
            <person name="Luecker S."/>
            <person name="Lage O.M."/>
            <person name="Pohl T."/>
            <person name="Merkel B.J."/>
            <person name="Hornburger P."/>
            <person name="Mueller R.-W."/>
            <person name="Bruemmer F."/>
            <person name="Labrenz M."/>
            <person name="Spormann A.M."/>
            <person name="Op den Camp H."/>
            <person name="Overmann J."/>
            <person name="Amann R."/>
            <person name="Jetten M.S.M."/>
            <person name="Mascher T."/>
            <person name="Medema M.H."/>
            <person name="Devos D.P."/>
            <person name="Kaster A.-K."/>
            <person name="Ovreas L."/>
            <person name="Rohde M."/>
            <person name="Galperin M.Y."/>
            <person name="Jogler C."/>
        </authorList>
    </citation>
    <scope>NUCLEOTIDE SEQUENCE [LARGE SCALE GENOMIC DNA]</scope>
    <source>
        <strain evidence="6 7">TBK1r</strain>
    </source>
</reference>
<dbReference type="InterPro" id="IPR008490">
    <property type="entry name" value="Transposase_InsH_N"/>
</dbReference>
<dbReference type="Pfam" id="PF13751">
    <property type="entry name" value="DDE_Tnp_1_6"/>
    <property type="match status" value="1"/>
</dbReference>
<feature type="region of interest" description="Disordered" evidence="2">
    <location>
        <begin position="329"/>
        <end position="359"/>
    </location>
</feature>
<dbReference type="Pfam" id="PF05598">
    <property type="entry name" value="DUF772"/>
    <property type="match status" value="1"/>
</dbReference>
<name>A0ABX5XLE9_9BACT</name>
<accession>A0ABX5XLE9</accession>
<proteinExistence type="predicted"/>
<dbReference type="InterPro" id="IPR047629">
    <property type="entry name" value="IS1182_transpos"/>
</dbReference>
<feature type="domain" description="Transposase InsH N-terminal" evidence="3">
    <location>
        <begin position="20"/>
        <end position="112"/>
    </location>
</feature>
<evidence type="ECO:0000259" key="4">
    <source>
        <dbReference type="Pfam" id="PF13751"/>
    </source>
</evidence>
<evidence type="ECO:0000313" key="6">
    <source>
        <dbReference type="EMBL" id="QDV82808.1"/>
    </source>
</evidence>
<dbReference type="InterPro" id="IPR025668">
    <property type="entry name" value="Tnp_DDE_dom"/>
</dbReference>
<gene>
    <name evidence="5" type="ORF">TBK1r_11610</name>
    <name evidence="6" type="ORF">TBK1r_17400</name>
</gene>
<dbReference type="EMBL" id="CP036432">
    <property type="protein sequence ID" value="QDV82808.1"/>
    <property type="molecule type" value="Genomic_DNA"/>
</dbReference>
<evidence type="ECO:0000313" key="5">
    <source>
        <dbReference type="EMBL" id="QDV82234.1"/>
    </source>
</evidence>
<organism evidence="6 7">
    <name type="scientific">Stieleria magnilauensis</name>
    <dbReference type="NCBI Taxonomy" id="2527963"/>
    <lineage>
        <taxon>Bacteria</taxon>
        <taxon>Pseudomonadati</taxon>
        <taxon>Planctomycetota</taxon>
        <taxon>Planctomycetia</taxon>
        <taxon>Pirellulales</taxon>
        <taxon>Pirellulaceae</taxon>
        <taxon>Stieleria</taxon>
    </lineage>
</organism>
<feature type="coiled-coil region" evidence="1">
    <location>
        <begin position="158"/>
        <end position="225"/>
    </location>
</feature>